<protein>
    <submittedName>
        <fullName evidence="4">Conjugal transfer protein</fullName>
    </submittedName>
</protein>
<dbReference type="Pfam" id="PF09686">
    <property type="entry name" value="Plasmid_RAQPRD"/>
    <property type="match status" value="1"/>
</dbReference>
<dbReference type="Proteomes" id="UP000092527">
    <property type="component" value="Unassembled WGS sequence"/>
</dbReference>
<dbReference type="RefSeq" id="WP_066421257.1">
    <property type="nucleotide sequence ID" value="NZ_JTJU01000010.1"/>
</dbReference>
<evidence type="ECO:0000313" key="4">
    <source>
        <dbReference type="EMBL" id="OBX11532.1"/>
    </source>
</evidence>
<feature type="signal peptide" evidence="3">
    <location>
        <begin position="1"/>
        <end position="21"/>
    </location>
</feature>
<evidence type="ECO:0000256" key="1">
    <source>
        <dbReference type="SAM" id="Coils"/>
    </source>
</evidence>
<dbReference type="NCBIfam" id="TIGR01690">
    <property type="entry name" value="ICE_RAQPRD"/>
    <property type="match status" value="1"/>
</dbReference>
<keyword evidence="3" id="KW-0732">Signal</keyword>
<evidence type="ECO:0000256" key="2">
    <source>
        <dbReference type="SAM" id="MobiDB-lite"/>
    </source>
</evidence>
<feature type="chain" id="PRO_5044233267" evidence="3">
    <location>
        <begin position="22"/>
        <end position="106"/>
    </location>
</feature>
<dbReference type="InterPro" id="IPR019110">
    <property type="entry name" value="Uncharacterised_RAQPRD"/>
</dbReference>
<accession>A0AB36E5H1</accession>
<organism evidence="4 5">
    <name type="scientific">Gallibacterium salpingitidis</name>
    <dbReference type="NCBI Taxonomy" id="505341"/>
    <lineage>
        <taxon>Bacteria</taxon>
        <taxon>Pseudomonadati</taxon>
        <taxon>Pseudomonadota</taxon>
        <taxon>Gammaproteobacteria</taxon>
        <taxon>Pasteurellales</taxon>
        <taxon>Pasteurellaceae</taxon>
        <taxon>Gallibacterium</taxon>
    </lineage>
</organism>
<dbReference type="EMBL" id="JTJU01000010">
    <property type="protein sequence ID" value="OBX11532.1"/>
    <property type="molecule type" value="Genomic_DNA"/>
</dbReference>
<keyword evidence="1" id="KW-0175">Coiled coil</keyword>
<evidence type="ECO:0000313" key="5">
    <source>
        <dbReference type="Proteomes" id="UP000092527"/>
    </source>
</evidence>
<name>A0AB36E5H1_9PAST</name>
<evidence type="ECO:0000256" key="3">
    <source>
        <dbReference type="SAM" id="SignalP"/>
    </source>
</evidence>
<feature type="region of interest" description="Disordered" evidence="2">
    <location>
        <begin position="87"/>
        <end position="106"/>
    </location>
</feature>
<feature type="coiled-coil region" evidence="1">
    <location>
        <begin position="20"/>
        <end position="47"/>
    </location>
</feature>
<proteinExistence type="predicted"/>
<reference evidence="4 5" key="1">
    <citation type="submission" date="2014-11" db="EMBL/GenBank/DDBJ databases">
        <title>Pan-genome of Gallibacterium spp.</title>
        <authorList>
            <person name="Kudirkiene E."/>
            <person name="Bojesen A.M."/>
        </authorList>
    </citation>
    <scope>NUCLEOTIDE SEQUENCE [LARGE SCALE GENOMIC DNA]</scope>
    <source>
        <strain evidence="4 5">18469/18</strain>
    </source>
</reference>
<dbReference type="AlphaFoldDB" id="A0AB36E5H1"/>
<comment type="caution">
    <text evidence="4">The sequence shown here is derived from an EMBL/GenBank/DDBJ whole genome shotgun (WGS) entry which is preliminary data.</text>
</comment>
<gene>
    <name evidence="4" type="ORF">QV09_02140</name>
</gene>
<sequence length="106" mass="12020">MSRSLVFLFCCMLFSSTVAIASEQAELAQAIKQLQSAKQALQRAKALAGTEPQQRIYFHYDQANKDISLVENGIFNYLNYSRAQPRKPSQLQELSGDYLKQSQTVR</sequence>